<dbReference type="Proteomes" id="UP000594455">
    <property type="component" value="Chromosome"/>
</dbReference>
<evidence type="ECO:0000313" key="2">
    <source>
        <dbReference type="Proteomes" id="UP000594455"/>
    </source>
</evidence>
<dbReference type="AlphaFoldDB" id="A0A7T1AZQ0"/>
<dbReference type="RefSeq" id="WP_195718778.1">
    <property type="nucleotide sequence ID" value="NZ_CP064056.1"/>
</dbReference>
<name>A0A7T1AZQ0_9STAP</name>
<dbReference type="KEGG" id="sllo:ISP08_12005"/>
<accession>A0A7T1AZQ0</accession>
<organism evidence="1 2">
    <name type="scientific">Staphylococcus lloydii</name>
    <dbReference type="NCBI Taxonomy" id="2781774"/>
    <lineage>
        <taxon>Bacteria</taxon>
        <taxon>Bacillati</taxon>
        <taxon>Bacillota</taxon>
        <taxon>Bacilli</taxon>
        <taxon>Bacillales</taxon>
        <taxon>Staphylococcaceae</taxon>
        <taxon>Staphylococcus</taxon>
    </lineage>
</organism>
<reference evidence="1 2" key="1">
    <citation type="submission" date="2020-10" db="EMBL/GenBank/DDBJ databases">
        <title>Closed genome sequences of Staphylococcus lloydii sp. nov. and Staphylococcus durrellii sp. nov. Isolated from Captive Fruit Bats (Pteropus livingstonii).</title>
        <authorList>
            <person name="Fountain K."/>
        </authorList>
    </citation>
    <scope>NUCLEOTIDE SEQUENCE [LARGE SCALE GENOMIC DNA]</scope>
    <source>
        <strain evidence="1 2">23_2_7_LY</strain>
    </source>
</reference>
<gene>
    <name evidence="1" type="ORF">ISP08_12005</name>
</gene>
<dbReference type="EMBL" id="CP064056">
    <property type="protein sequence ID" value="QPM75024.1"/>
    <property type="molecule type" value="Genomic_DNA"/>
</dbReference>
<evidence type="ECO:0000313" key="1">
    <source>
        <dbReference type="EMBL" id="QPM75024.1"/>
    </source>
</evidence>
<sequence>MNSKDWQNKLSEKFGSFSKFNEQFKDINRYSKPNPNYLENSMINSSELMENIKEFNAEKVKKEYEAIERDKKQTSYLENISKNTDFIVNQFKNTAINLEILNTVLENKNIKLEYIRKDVEENKNVQFEIYELLAKESISNEKERLETTEKLLTQLKDPLKSIDVSASITTIISLILNLMS</sequence>
<keyword evidence="2" id="KW-1185">Reference proteome</keyword>
<proteinExistence type="predicted"/>
<protein>
    <submittedName>
        <fullName evidence="1">Uncharacterized protein</fullName>
    </submittedName>
</protein>